<gene>
    <name evidence="2" type="ORF">B0H16DRAFT_1727512</name>
</gene>
<sequence length="112" mass="11597">MPLAAAALSAIVRRPAPPCAPIAIPDVGPPRRRPRITQGAITRRPVPPGAPIAIPDVGACSKIHEKLTIKSCINGRPRITQSAIARRPAPPGAPIAIPDVGTPAEPLAQNPR</sequence>
<proteinExistence type="predicted"/>
<evidence type="ECO:0000256" key="1">
    <source>
        <dbReference type="SAM" id="MobiDB-lite"/>
    </source>
</evidence>
<reference evidence="2" key="1">
    <citation type="submission" date="2023-03" db="EMBL/GenBank/DDBJ databases">
        <title>Massive genome expansion in bonnet fungi (Mycena s.s.) driven by repeated elements and novel gene families across ecological guilds.</title>
        <authorList>
            <consortium name="Lawrence Berkeley National Laboratory"/>
            <person name="Harder C.B."/>
            <person name="Miyauchi S."/>
            <person name="Viragh M."/>
            <person name="Kuo A."/>
            <person name="Thoen E."/>
            <person name="Andreopoulos B."/>
            <person name="Lu D."/>
            <person name="Skrede I."/>
            <person name="Drula E."/>
            <person name="Henrissat B."/>
            <person name="Morin E."/>
            <person name="Kohler A."/>
            <person name="Barry K."/>
            <person name="LaButti K."/>
            <person name="Morin E."/>
            <person name="Salamov A."/>
            <person name="Lipzen A."/>
            <person name="Mereny Z."/>
            <person name="Hegedus B."/>
            <person name="Baldrian P."/>
            <person name="Stursova M."/>
            <person name="Weitz H."/>
            <person name="Taylor A."/>
            <person name="Grigoriev I.V."/>
            <person name="Nagy L.G."/>
            <person name="Martin F."/>
            <person name="Kauserud H."/>
        </authorList>
    </citation>
    <scope>NUCLEOTIDE SEQUENCE</scope>
    <source>
        <strain evidence="2">CBHHK182m</strain>
    </source>
</reference>
<accession>A0AAD7IKD8</accession>
<dbReference type="EMBL" id="JARKIB010000089">
    <property type="protein sequence ID" value="KAJ7743802.1"/>
    <property type="molecule type" value="Genomic_DNA"/>
</dbReference>
<protein>
    <submittedName>
        <fullName evidence="2">Uncharacterized protein</fullName>
    </submittedName>
</protein>
<feature type="region of interest" description="Disordered" evidence="1">
    <location>
        <begin position="84"/>
        <end position="112"/>
    </location>
</feature>
<organism evidence="2 3">
    <name type="scientific">Mycena metata</name>
    <dbReference type="NCBI Taxonomy" id="1033252"/>
    <lineage>
        <taxon>Eukaryota</taxon>
        <taxon>Fungi</taxon>
        <taxon>Dikarya</taxon>
        <taxon>Basidiomycota</taxon>
        <taxon>Agaricomycotina</taxon>
        <taxon>Agaricomycetes</taxon>
        <taxon>Agaricomycetidae</taxon>
        <taxon>Agaricales</taxon>
        <taxon>Marasmiineae</taxon>
        <taxon>Mycenaceae</taxon>
        <taxon>Mycena</taxon>
    </lineage>
</organism>
<keyword evidence="3" id="KW-1185">Reference proteome</keyword>
<evidence type="ECO:0000313" key="3">
    <source>
        <dbReference type="Proteomes" id="UP001215598"/>
    </source>
</evidence>
<dbReference type="AlphaFoldDB" id="A0AAD7IKD8"/>
<comment type="caution">
    <text evidence="2">The sequence shown here is derived from an EMBL/GenBank/DDBJ whole genome shotgun (WGS) entry which is preliminary data.</text>
</comment>
<dbReference type="Proteomes" id="UP001215598">
    <property type="component" value="Unassembled WGS sequence"/>
</dbReference>
<evidence type="ECO:0000313" key="2">
    <source>
        <dbReference type="EMBL" id="KAJ7743802.1"/>
    </source>
</evidence>
<name>A0AAD7IKD8_9AGAR</name>